<evidence type="ECO:0000313" key="2">
    <source>
        <dbReference type="EMBL" id="CAB08292.1"/>
    </source>
</evidence>
<name>O05680_MYCLR</name>
<reference evidence="2" key="1">
    <citation type="journal article" date="1993" name="Mol. Microbiol.">
        <title>Use of an ordered cosmid library to deduce the genomic organization of Mycobacterium leprae.</title>
        <authorList>
            <person name="Eiglmeier K."/>
            <person name="Honore N."/>
            <person name="Woods S.A."/>
            <person name="Caudron B."/>
            <person name="Cole S.T."/>
        </authorList>
    </citation>
    <scope>NUCLEOTIDE SEQUENCE</scope>
</reference>
<reference evidence="2" key="3">
    <citation type="submission" date="1997-06" db="EMBL/GenBank/DDBJ databases">
        <authorList>
            <person name="Parkhill J."/>
            <person name="Barrell B.G."/>
            <person name="Rajandream M.A."/>
        </authorList>
    </citation>
    <scope>NUCLEOTIDE SEQUENCE</scope>
</reference>
<accession>O05680</accession>
<organism evidence="2">
    <name type="scientific">Mycobacterium leprae</name>
    <dbReference type="NCBI Taxonomy" id="1769"/>
    <lineage>
        <taxon>Bacteria</taxon>
        <taxon>Bacillati</taxon>
        <taxon>Actinomycetota</taxon>
        <taxon>Actinomycetes</taxon>
        <taxon>Mycobacteriales</taxon>
        <taxon>Mycobacteriaceae</taxon>
        <taxon>Mycobacterium</taxon>
    </lineage>
</organism>
<reference evidence="2" key="2">
    <citation type="submission" date="1997-05" db="EMBL/GenBank/DDBJ databases">
        <authorList>
            <person name="Murphy L."/>
            <person name="Harris D."/>
        </authorList>
    </citation>
    <scope>NUCLEOTIDE SEQUENCE</scope>
</reference>
<sequence length="114" mass="12767">MLNSNPESIPSIALTIAITNIHTGLPAESKPSNQNDDACHDSLGNRGNREYGPVGEQQIELVQRSGQDALHRSCCIVTEVDYEHHEKQEKAQQDQTGVVQQLRGSWMMWGHFRT</sequence>
<protein>
    <submittedName>
        <fullName evidence="2">Uncharacterized protein MLC1351.19c</fullName>
    </submittedName>
</protein>
<dbReference type="EMBL" id="Z95117">
    <property type="protein sequence ID" value="CAB08292.1"/>
    <property type="molecule type" value="Genomic_DNA"/>
</dbReference>
<dbReference type="AlphaFoldDB" id="O05680"/>
<proteinExistence type="predicted"/>
<gene>
    <name evidence="2" type="primary">MLC1351.19c</name>
</gene>
<evidence type="ECO:0000256" key="1">
    <source>
        <dbReference type="SAM" id="MobiDB-lite"/>
    </source>
</evidence>
<feature type="region of interest" description="Disordered" evidence="1">
    <location>
        <begin position="24"/>
        <end position="52"/>
    </location>
</feature>